<dbReference type="SMART" id="SM00355">
    <property type="entry name" value="ZnF_C2H2"/>
    <property type="match status" value="2"/>
</dbReference>
<dbReference type="GO" id="GO:0008270">
    <property type="term" value="F:zinc ion binding"/>
    <property type="evidence" value="ECO:0007669"/>
    <property type="project" value="UniProtKB-KW"/>
</dbReference>
<keyword evidence="1" id="KW-0479">Metal-binding</keyword>
<dbReference type="Proteomes" id="UP000078492">
    <property type="component" value="Unassembled WGS sequence"/>
</dbReference>
<organism evidence="3 4">
    <name type="scientific">Trachymyrmex cornetzi</name>
    <dbReference type="NCBI Taxonomy" id="471704"/>
    <lineage>
        <taxon>Eukaryota</taxon>
        <taxon>Metazoa</taxon>
        <taxon>Ecdysozoa</taxon>
        <taxon>Arthropoda</taxon>
        <taxon>Hexapoda</taxon>
        <taxon>Insecta</taxon>
        <taxon>Pterygota</taxon>
        <taxon>Neoptera</taxon>
        <taxon>Endopterygota</taxon>
        <taxon>Hymenoptera</taxon>
        <taxon>Apocrita</taxon>
        <taxon>Aculeata</taxon>
        <taxon>Formicoidea</taxon>
        <taxon>Formicidae</taxon>
        <taxon>Myrmicinae</taxon>
        <taxon>Trachymyrmex</taxon>
    </lineage>
</organism>
<feature type="domain" description="C2H2-type" evidence="2">
    <location>
        <begin position="41"/>
        <end position="71"/>
    </location>
</feature>
<evidence type="ECO:0000259" key="2">
    <source>
        <dbReference type="PROSITE" id="PS50157"/>
    </source>
</evidence>
<evidence type="ECO:0000313" key="3">
    <source>
        <dbReference type="EMBL" id="KYN50442.1"/>
    </source>
</evidence>
<evidence type="ECO:0000313" key="4">
    <source>
        <dbReference type="Proteomes" id="UP000078492"/>
    </source>
</evidence>
<accession>A0A151K2Y6</accession>
<dbReference type="InterPro" id="IPR013087">
    <property type="entry name" value="Znf_C2H2_type"/>
</dbReference>
<keyword evidence="1" id="KW-0863">Zinc-finger</keyword>
<proteinExistence type="predicted"/>
<dbReference type="PROSITE" id="PS50157">
    <property type="entry name" value="ZINC_FINGER_C2H2_2"/>
    <property type="match status" value="1"/>
</dbReference>
<dbReference type="PROSITE" id="PS00028">
    <property type="entry name" value="ZINC_FINGER_C2H2_1"/>
    <property type="match status" value="1"/>
</dbReference>
<comment type="caution">
    <text evidence="3">The sequence shown here is derived from an EMBL/GenBank/DDBJ whole genome shotgun (WGS) entry which is preliminary data.</text>
</comment>
<keyword evidence="4" id="KW-1185">Reference proteome</keyword>
<reference evidence="3 4" key="1">
    <citation type="submission" date="2015-09" db="EMBL/GenBank/DDBJ databases">
        <title>Trachymyrmex cornetzi WGS genome.</title>
        <authorList>
            <person name="Nygaard S."/>
            <person name="Hu H."/>
            <person name="Boomsma J."/>
            <person name="Zhang G."/>
        </authorList>
    </citation>
    <scope>NUCLEOTIDE SEQUENCE [LARGE SCALE GENOMIC DNA]</scope>
    <source>
        <strain evidence="3">Tcor2-1</strain>
        <tissue evidence="3">Whole body</tissue>
    </source>
</reference>
<dbReference type="Gene3D" id="3.30.160.60">
    <property type="entry name" value="Classic Zinc Finger"/>
    <property type="match status" value="1"/>
</dbReference>
<dbReference type="EMBL" id="LKEY01014358">
    <property type="protein sequence ID" value="KYN50442.1"/>
    <property type="molecule type" value="Genomic_DNA"/>
</dbReference>
<keyword evidence="1" id="KW-0862">Zinc</keyword>
<dbReference type="AlphaFoldDB" id="A0A151K2Y6"/>
<evidence type="ECO:0000256" key="1">
    <source>
        <dbReference type="PROSITE-ProRule" id="PRU00042"/>
    </source>
</evidence>
<name>A0A151K2Y6_9HYME</name>
<sequence length="113" mass="13434">MEEREIPTIISCPMCFFQCELQEQLIKHIVRFHKHDPAFRVKCNQCGCGATFHKWKSFKQHIRRNHSGDFENVDNPEDINNPENVNDIFYDNAQDEYQDNCVGEYLNIKKIID</sequence>
<protein>
    <recommendedName>
        <fullName evidence="2">C2H2-type domain-containing protein</fullName>
    </recommendedName>
</protein>
<gene>
    <name evidence="3" type="ORF">ALC57_00079</name>
</gene>